<evidence type="ECO:0000256" key="2">
    <source>
        <dbReference type="ARBA" id="ARBA00023002"/>
    </source>
</evidence>
<dbReference type="KEGG" id="ehx:EMIHUDRAFT_432114"/>
<reference evidence="3" key="2">
    <citation type="submission" date="2024-10" db="UniProtKB">
        <authorList>
            <consortium name="EnsemblProtists"/>
        </authorList>
    </citation>
    <scope>IDENTIFICATION</scope>
</reference>
<dbReference type="InterPro" id="IPR036291">
    <property type="entry name" value="NAD(P)-bd_dom_sf"/>
</dbReference>
<dbReference type="Pfam" id="PF00106">
    <property type="entry name" value="adh_short"/>
    <property type="match status" value="1"/>
</dbReference>
<comment type="similarity">
    <text evidence="1">Belongs to the short-chain dehydrogenases/reductases (SDR) family.</text>
</comment>
<keyword evidence="2" id="KW-0560">Oxidoreductase</keyword>
<dbReference type="OMA" id="SRWHKDY"/>
<dbReference type="SUPFAM" id="SSF51735">
    <property type="entry name" value="NAD(P)-binding Rossmann-fold domains"/>
    <property type="match status" value="1"/>
</dbReference>
<dbReference type="AlphaFoldDB" id="A0A0D3JHK0"/>
<dbReference type="InterPro" id="IPR002347">
    <property type="entry name" value="SDR_fam"/>
</dbReference>
<reference evidence="4" key="1">
    <citation type="journal article" date="2013" name="Nature">
        <title>Pan genome of the phytoplankton Emiliania underpins its global distribution.</title>
        <authorList>
            <person name="Read B.A."/>
            <person name="Kegel J."/>
            <person name="Klute M.J."/>
            <person name="Kuo A."/>
            <person name="Lefebvre S.C."/>
            <person name="Maumus F."/>
            <person name="Mayer C."/>
            <person name="Miller J."/>
            <person name="Monier A."/>
            <person name="Salamov A."/>
            <person name="Young J."/>
            <person name="Aguilar M."/>
            <person name="Claverie J.M."/>
            <person name="Frickenhaus S."/>
            <person name="Gonzalez K."/>
            <person name="Herman E.K."/>
            <person name="Lin Y.C."/>
            <person name="Napier J."/>
            <person name="Ogata H."/>
            <person name="Sarno A.F."/>
            <person name="Shmutz J."/>
            <person name="Schroeder D."/>
            <person name="de Vargas C."/>
            <person name="Verret F."/>
            <person name="von Dassow P."/>
            <person name="Valentin K."/>
            <person name="Van de Peer Y."/>
            <person name="Wheeler G."/>
            <person name="Dacks J.B."/>
            <person name="Delwiche C.F."/>
            <person name="Dyhrman S.T."/>
            <person name="Glockner G."/>
            <person name="John U."/>
            <person name="Richards T."/>
            <person name="Worden A.Z."/>
            <person name="Zhang X."/>
            <person name="Grigoriev I.V."/>
            <person name="Allen A.E."/>
            <person name="Bidle K."/>
            <person name="Borodovsky M."/>
            <person name="Bowler C."/>
            <person name="Brownlee C."/>
            <person name="Cock J.M."/>
            <person name="Elias M."/>
            <person name="Gladyshev V.N."/>
            <person name="Groth M."/>
            <person name="Guda C."/>
            <person name="Hadaegh A."/>
            <person name="Iglesias-Rodriguez M.D."/>
            <person name="Jenkins J."/>
            <person name="Jones B.M."/>
            <person name="Lawson T."/>
            <person name="Leese F."/>
            <person name="Lindquist E."/>
            <person name="Lobanov A."/>
            <person name="Lomsadze A."/>
            <person name="Malik S.B."/>
            <person name="Marsh M.E."/>
            <person name="Mackinder L."/>
            <person name="Mock T."/>
            <person name="Mueller-Roeber B."/>
            <person name="Pagarete A."/>
            <person name="Parker M."/>
            <person name="Probert I."/>
            <person name="Quesneville H."/>
            <person name="Raines C."/>
            <person name="Rensing S.A."/>
            <person name="Riano-Pachon D.M."/>
            <person name="Richier S."/>
            <person name="Rokitta S."/>
            <person name="Shiraiwa Y."/>
            <person name="Soanes D.M."/>
            <person name="van der Giezen M."/>
            <person name="Wahlund T.M."/>
            <person name="Williams B."/>
            <person name="Wilson W."/>
            <person name="Wolfe G."/>
            <person name="Wurch L.L."/>
        </authorList>
    </citation>
    <scope>NUCLEOTIDE SEQUENCE</scope>
</reference>
<dbReference type="PANTHER" id="PTHR43008:SF7">
    <property type="entry name" value="SHORT CHAIN DEHYDROGENASE_REDUCTASE (AFU_ORTHOLOGUE AFUA_2G00830)"/>
    <property type="match status" value="1"/>
</dbReference>
<evidence type="ECO:0000313" key="4">
    <source>
        <dbReference type="Proteomes" id="UP000013827"/>
    </source>
</evidence>
<dbReference type="GO" id="GO:0050664">
    <property type="term" value="F:oxidoreductase activity, acting on NAD(P)H, oxygen as acceptor"/>
    <property type="evidence" value="ECO:0007669"/>
    <property type="project" value="TreeGrafter"/>
</dbReference>
<dbReference type="STRING" id="2903.R1E8J2"/>
<organism evidence="3 4">
    <name type="scientific">Emiliania huxleyi (strain CCMP1516)</name>
    <dbReference type="NCBI Taxonomy" id="280463"/>
    <lineage>
        <taxon>Eukaryota</taxon>
        <taxon>Haptista</taxon>
        <taxon>Haptophyta</taxon>
        <taxon>Prymnesiophyceae</taxon>
        <taxon>Isochrysidales</taxon>
        <taxon>Noelaerhabdaceae</taxon>
        <taxon>Emiliania</taxon>
    </lineage>
</organism>
<dbReference type="HOGENOM" id="CLU_010194_2_3_1"/>
<dbReference type="PANTHER" id="PTHR43008">
    <property type="entry name" value="BENZIL REDUCTASE"/>
    <property type="match status" value="1"/>
</dbReference>
<dbReference type="RefSeq" id="XP_005775414.1">
    <property type="nucleotide sequence ID" value="XM_005775357.1"/>
</dbReference>
<dbReference type="EnsemblProtists" id="EOD22985">
    <property type="protein sequence ID" value="EOD22985"/>
    <property type="gene ID" value="EMIHUDRAFT_432114"/>
</dbReference>
<dbReference type="PaxDb" id="2903-EOD22985"/>
<dbReference type="InterPro" id="IPR020904">
    <property type="entry name" value="Sc_DH/Rdtase_CS"/>
</dbReference>
<dbReference type="Proteomes" id="UP000013827">
    <property type="component" value="Unassembled WGS sequence"/>
</dbReference>
<proteinExistence type="inferred from homology"/>
<accession>A0A0D3JHK0</accession>
<evidence type="ECO:0000256" key="1">
    <source>
        <dbReference type="ARBA" id="ARBA00006484"/>
    </source>
</evidence>
<sequence length="359" mass="38582">MCMYMDARSALVGAALGAAASVCVLRLLRPNSPPRGALRQHAPVDTAGVLATGKVAVIIGSGSGIGRCAALRCVALGMKVMLADIDVPDATSVQAECEAAGAPKGSVVVQRCDCRVEADVRAARDAAYAAFGAVHLLMNNAAMQSNNRCGPYEHPDRWKVILDTNLLGVYHGGLAFAPSMVEQAEPSVIVNTGSKQGITMPPGDTAYNVSKAGVKVLTEALQHQLRSTDGCRVNAFLLVPGCVNTMIRTRGDKWVEGAAFKPDRAKDEREYNGVVDRAYAAEKWRERGAWQPDQVIDELFGAIAAGTPFYVICADGETTRAMDDGRMQWAMDDLVFRRAPLSRWSEEYKAEYARVARGF</sequence>
<dbReference type="PROSITE" id="PS00061">
    <property type="entry name" value="ADH_SHORT"/>
    <property type="match status" value="1"/>
</dbReference>
<name>A0A0D3JHK0_EMIH1</name>
<dbReference type="GeneID" id="17268532"/>
<dbReference type="GO" id="GO:0016616">
    <property type="term" value="F:oxidoreductase activity, acting on the CH-OH group of donors, NAD or NADP as acceptor"/>
    <property type="evidence" value="ECO:0007669"/>
    <property type="project" value="UniProtKB-ARBA"/>
</dbReference>
<keyword evidence="4" id="KW-1185">Reference proteome</keyword>
<dbReference type="Gene3D" id="3.40.50.720">
    <property type="entry name" value="NAD(P)-binding Rossmann-like Domain"/>
    <property type="match status" value="1"/>
</dbReference>
<protein>
    <submittedName>
        <fullName evidence="3">Uncharacterized protein</fullName>
    </submittedName>
</protein>
<dbReference type="PRINTS" id="PR00081">
    <property type="entry name" value="GDHRDH"/>
</dbReference>
<dbReference type="CDD" id="cd05233">
    <property type="entry name" value="SDR_c"/>
    <property type="match status" value="1"/>
</dbReference>
<evidence type="ECO:0000313" key="3">
    <source>
        <dbReference type="EnsemblProtists" id="EOD22985"/>
    </source>
</evidence>
<dbReference type="eggNOG" id="KOG4169">
    <property type="taxonomic scope" value="Eukaryota"/>
</dbReference>